<evidence type="ECO:0000256" key="2">
    <source>
        <dbReference type="SAM" id="MobiDB-lite"/>
    </source>
</evidence>
<organism evidence="3">
    <name type="scientific">viral metagenome</name>
    <dbReference type="NCBI Taxonomy" id="1070528"/>
    <lineage>
        <taxon>unclassified sequences</taxon>
        <taxon>metagenomes</taxon>
        <taxon>organismal metagenomes</taxon>
    </lineage>
</organism>
<accession>A0A6C0E5H9</accession>
<feature type="compositionally biased region" description="Basic and acidic residues" evidence="2">
    <location>
        <begin position="332"/>
        <end position="342"/>
    </location>
</feature>
<keyword evidence="1" id="KW-0175">Coiled coil</keyword>
<evidence type="ECO:0000313" key="3">
    <source>
        <dbReference type="EMBL" id="QHT24437.1"/>
    </source>
</evidence>
<feature type="region of interest" description="Disordered" evidence="2">
    <location>
        <begin position="244"/>
        <end position="271"/>
    </location>
</feature>
<proteinExistence type="predicted"/>
<feature type="compositionally biased region" description="Basic and acidic residues" evidence="2">
    <location>
        <begin position="259"/>
        <end position="271"/>
    </location>
</feature>
<name>A0A6C0E5H9_9ZZZZ</name>
<dbReference type="InterPro" id="IPR043872">
    <property type="entry name" value="DUF5832"/>
</dbReference>
<feature type="region of interest" description="Disordered" evidence="2">
    <location>
        <begin position="318"/>
        <end position="342"/>
    </location>
</feature>
<dbReference type="EMBL" id="MN739745">
    <property type="protein sequence ID" value="QHT24437.1"/>
    <property type="molecule type" value="Genomic_DNA"/>
</dbReference>
<sequence>MSTKSRMEELNDDEVTEDFLDVDKPIQGQNYCCLSFVSPEKVLAKKEDYYFNQFFKKRMQLFSKKFDEKFEKLLEGDGETVDRALVSKLHKRFLRETAEAAEKCMEDFADFKYANEEAIENNFHQENDLQTSIRGVKVRGTYNTLREAQIRAKVLQRMDPSFHIFVGQVGYWLPWDPTADKIENQEYNNKELNEIVKKYKTNEAKRDMFYEEQKRERKQTKLQKELEKQLQKKDAPVMIIKGDDEKEASAAPSVVNVNNDREHDHQSEENMEDNKHLEGLMMNATSKLAVGDERDDMVEMSDEVDGLNGMDPWMARKLEKGGMGSTVDSYENDLHDPLDDDE</sequence>
<dbReference type="AlphaFoldDB" id="A0A6C0E5H9"/>
<protein>
    <submittedName>
        <fullName evidence="3">Uncharacterized protein</fullName>
    </submittedName>
</protein>
<dbReference type="Pfam" id="PF19150">
    <property type="entry name" value="DUF5832"/>
    <property type="match status" value="1"/>
</dbReference>
<feature type="coiled-coil region" evidence="1">
    <location>
        <begin position="182"/>
        <end position="230"/>
    </location>
</feature>
<evidence type="ECO:0000256" key="1">
    <source>
        <dbReference type="SAM" id="Coils"/>
    </source>
</evidence>
<reference evidence="3" key="1">
    <citation type="journal article" date="2020" name="Nature">
        <title>Giant virus diversity and host interactions through global metagenomics.</title>
        <authorList>
            <person name="Schulz F."/>
            <person name="Roux S."/>
            <person name="Paez-Espino D."/>
            <person name="Jungbluth S."/>
            <person name="Walsh D.A."/>
            <person name="Denef V.J."/>
            <person name="McMahon K.D."/>
            <person name="Konstantinidis K.T."/>
            <person name="Eloe-Fadrosh E.A."/>
            <person name="Kyrpides N.C."/>
            <person name="Woyke T."/>
        </authorList>
    </citation>
    <scope>NUCLEOTIDE SEQUENCE</scope>
    <source>
        <strain evidence="3">GVMAG-M-3300023179-150</strain>
    </source>
</reference>